<gene>
    <name evidence="1" type="ORF">SAMN02745216_02997</name>
</gene>
<evidence type="ECO:0008006" key="3">
    <source>
        <dbReference type="Google" id="ProtNLM"/>
    </source>
</evidence>
<dbReference type="EMBL" id="FQZU01000019">
    <property type="protein sequence ID" value="SHK16606.1"/>
    <property type="molecule type" value="Genomic_DNA"/>
</dbReference>
<dbReference type="OrthoDB" id="5420666at2"/>
<reference evidence="2" key="1">
    <citation type="submission" date="2016-11" db="EMBL/GenBank/DDBJ databases">
        <authorList>
            <person name="Varghese N."/>
            <person name="Submissions S."/>
        </authorList>
    </citation>
    <scope>NUCLEOTIDE SEQUENCE [LARGE SCALE GENOMIC DNA]</scope>
    <source>
        <strain evidence="2">DSM 16219</strain>
    </source>
</reference>
<accession>A0A1M6Q8X5</accession>
<evidence type="ECO:0000313" key="2">
    <source>
        <dbReference type="Proteomes" id="UP000183994"/>
    </source>
</evidence>
<sequence>MDDKTVSTAQNWLTIDQGHTELKLVDLTMIMHRHSPDKVLEFLGYLCQDYDRHLKRHIRKDKTDPRINDIVARRFRVKMALNTLRNAMTRKAA</sequence>
<dbReference type="AlphaFoldDB" id="A0A1M6Q8X5"/>
<proteinExistence type="predicted"/>
<protein>
    <recommendedName>
        <fullName evidence="3">Transposase</fullName>
    </recommendedName>
</protein>
<dbReference type="RefSeq" id="WP_073477023.1">
    <property type="nucleotide sequence ID" value="NZ_FQZU01000019.1"/>
</dbReference>
<dbReference type="Proteomes" id="UP000183994">
    <property type="component" value="Unassembled WGS sequence"/>
</dbReference>
<name>A0A1M6Q8X5_9BACT</name>
<organism evidence="1 2">
    <name type="scientific">Desulfatibacillum alkenivorans DSM 16219</name>
    <dbReference type="NCBI Taxonomy" id="1121393"/>
    <lineage>
        <taxon>Bacteria</taxon>
        <taxon>Pseudomonadati</taxon>
        <taxon>Thermodesulfobacteriota</taxon>
        <taxon>Desulfobacteria</taxon>
        <taxon>Desulfobacterales</taxon>
        <taxon>Desulfatibacillaceae</taxon>
        <taxon>Desulfatibacillum</taxon>
    </lineage>
</organism>
<keyword evidence="2" id="KW-1185">Reference proteome</keyword>
<dbReference type="STRING" id="1121393.SAMN02745216_02997"/>
<evidence type="ECO:0000313" key="1">
    <source>
        <dbReference type="EMBL" id="SHK16606.1"/>
    </source>
</evidence>